<sequence length="199" mass="23448">MLLPMPITTSPPIMHEIVISESSRKIDNLCMPHIRLNYRNMRYDLFLEKIATKEVKGLCISNNQKEADLIMKDDSHNNVYFPESYDIVSYVLRNDIPIEFREVNEKPSIIDIISLMLQVALVRILSQVFSITNSTSRFEQFIVKLLSSDFHTSVQYLYNFAKSFTKEDVRDMMRNLNCNLYINRRQVRKIMKKINHPLP</sequence>
<dbReference type="EMBL" id="MN740975">
    <property type="protein sequence ID" value="QHU20877.1"/>
    <property type="molecule type" value="Genomic_DNA"/>
</dbReference>
<dbReference type="AlphaFoldDB" id="A0A6C0KW16"/>
<name>A0A6C0KW16_9ZZZZ</name>
<organism evidence="1">
    <name type="scientific">viral metagenome</name>
    <dbReference type="NCBI Taxonomy" id="1070528"/>
    <lineage>
        <taxon>unclassified sequences</taxon>
        <taxon>metagenomes</taxon>
        <taxon>organismal metagenomes</taxon>
    </lineage>
</organism>
<proteinExistence type="predicted"/>
<protein>
    <submittedName>
        <fullName evidence="1">Uncharacterized protein</fullName>
    </submittedName>
</protein>
<accession>A0A6C0KW16</accession>
<reference evidence="1" key="1">
    <citation type="journal article" date="2020" name="Nature">
        <title>Giant virus diversity and host interactions through global metagenomics.</title>
        <authorList>
            <person name="Schulz F."/>
            <person name="Roux S."/>
            <person name="Paez-Espino D."/>
            <person name="Jungbluth S."/>
            <person name="Walsh D.A."/>
            <person name="Denef V.J."/>
            <person name="McMahon K.D."/>
            <person name="Konstantinidis K.T."/>
            <person name="Eloe-Fadrosh E.A."/>
            <person name="Kyrpides N.C."/>
            <person name="Woyke T."/>
        </authorList>
    </citation>
    <scope>NUCLEOTIDE SEQUENCE</scope>
    <source>
        <strain evidence="1">GVMAG-S-3300013094-100</strain>
    </source>
</reference>
<evidence type="ECO:0000313" key="1">
    <source>
        <dbReference type="EMBL" id="QHU20877.1"/>
    </source>
</evidence>